<dbReference type="PANTHER" id="PTHR39217:SF1">
    <property type="entry name" value="GLUTATHIONE SYNTHETASE"/>
    <property type="match status" value="1"/>
</dbReference>
<dbReference type="Proteomes" id="UP000033202">
    <property type="component" value="Unassembled WGS sequence"/>
</dbReference>
<keyword evidence="2" id="KW-1185">Reference proteome</keyword>
<evidence type="ECO:0000313" key="2">
    <source>
        <dbReference type="Proteomes" id="UP000033202"/>
    </source>
</evidence>
<organism evidence="1 2">
    <name type="scientific">Sphingomonas changbaiensis NBRC 104936</name>
    <dbReference type="NCBI Taxonomy" id="1219043"/>
    <lineage>
        <taxon>Bacteria</taxon>
        <taxon>Pseudomonadati</taxon>
        <taxon>Pseudomonadota</taxon>
        <taxon>Alphaproteobacteria</taxon>
        <taxon>Sphingomonadales</taxon>
        <taxon>Sphingomonadaceae</taxon>
        <taxon>Sphingomonas</taxon>
    </lineage>
</organism>
<reference evidence="1 2" key="1">
    <citation type="submission" date="2015-04" db="EMBL/GenBank/DDBJ databases">
        <title>Whole genome shotgun sequence of Sphingomonas changbaiensis NBRC 104936.</title>
        <authorList>
            <person name="Katano-Makiyama Y."/>
            <person name="Hosoyama A."/>
            <person name="Hashimoto M."/>
            <person name="Noguchi M."/>
            <person name="Tsuchikane K."/>
            <person name="Ohji S."/>
            <person name="Yamazoe A."/>
            <person name="Ichikawa N."/>
            <person name="Kimura A."/>
            <person name="Fujita N."/>
        </authorList>
    </citation>
    <scope>NUCLEOTIDE SEQUENCE [LARGE SCALE GENOMIC DNA]</scope>
    <source>
        <strain evidence="1 2">NBRC 104936</strain>
    </source>
</reference>
<comment type="caution">
    <text evidence="1">The sequence shown here is derived from an EMBL/GenBank/DDBJ whole genome shotgun (WGS) entry which is preliminary data.</text>
</comment>
<dbReference type="PANTHER" id="PTHR39217">
    <property type="match status" value="1"/>
</dbReference>
<protein>
    <recommendedName>
        <fullName evidence="3">Transporter</fullName>
    </recommendedName>
</protein>
<dbReference type="OrthoDB" id="3373978at2"/>
<evidence type="ECO:0008006" key="3">
    <source>
        <dbReference type="Google" id="ProtNLM"/>
    </source>
</evidence>
<dbReference type="Gene3D" id="3.30.470.20">
    <property type="entry name" value="ATP-grasp fold, B domain"/>
    <property type="match status" value="1"/>
</dbReference>
<dbReference type="EMBL" id="BBWU01000051">
    <property type="protein sequence ID" value="GAO40750.1"/>
    <property type="molecule type" value="Genomic_DNA"/>
</dbReference>
<dbReference type="InterPro" id="IPR053191">
    <property type="entry name" value="DcsG_Biosynth_Enzyme"/>
</dbReference>
<sequence>MRSIDLLIPAPDDVYAALAAEQVRDYVAAFSRVGIAVRPRVWSEAGDAPALALMAWGYHLEPERWLALLDGWPADLPLFNPAPLLRWSTRKTYLSALEAAGVPTVPTWCCDADPSTIMAAFDALGAEELVVKPQIAASSHGIARVKRGDSLPTVGQAMIQPFLPAVQSEGEYALFYIGGELSHAIRKVARSGEFRVQPQFGGTNTAWQPDREAIAVAEAALAAAPAEPLYARIDLLRRLDGRLALTEFEAIEPELYFAHGEQVLERLAEAVARSL</sequence>
<name>A0A0E9MUD1_9SPHN</name>
<gene>
    <name evidence="1" type="ORF">SCH01S_51_00820</name>
</gene>
<dbReference type="SUPFAM" id="SSF56059">
    <property type="entry name" value="Glutathione synthetase ATP-binding domain-like"/>
    <property type="match status" value="1"/>
</dbReference>
<evidence type="ECO:0000313" key="1">
    <source>
        <dbReference type="EMBL" id="GAO40750.1"/>
    </source>
</evidence>
<dbReference type="STRING" id="1219043.SCH01S_51_00820"/>
<proteinExistence type="predicted"/>
<accession>A0A0E9MUD1</accession>
<dbReference type="AlphaFoldDB" id="A0A0E9MUD1"/>
<dbReference type="RefSeq" id="WP_052733961.1">
    <property type="nucleotide sequence ID" value="NZ_BBWU01000051.1"/>
</dbReference>